<accession>A0A8D9DYR3</accession>
<dbReference type="AlphaFoldDB" id="A0A8D9DYR3"/>
<dbReference type="EMBL" id="HBUF01392627">
    <property type="protein sequence ID" value="CAG6734443.1"/>
    <property type="molecule type" value="Transcribed_RNA"/>
</dbReference>
<feature type="region of interest" description="Disordered" evidence="1">
    <location>
        <begin position="24"/>
        <end position="63"/>
    </location>
</feature>
<feature type="chain" id="PRO_5036429084" evidence="2">
    <location>
        <begin position="23"/>
        <end position="185"/>
    </location>
</feature>
<dbReference type="EMBL" id="HBUF01196963">
    <property type="protein sequence ID" value="CAG6660420.1"/>
    <property type="molecule type" value="Transcribed_RNA"/>
</dbReference>
<protein>
    <submittedName>
        <fullName evidence="3">Uncharacterized protein</fullName>
    </submittedName>
</protein>
<name>A0A8D9DYR3_9HEMI</name>
<sequence length="185" mass="21572">MKLTKVAIFCVLLALTISIVSSRKPNKVKRKKGRNKPKSTRRPLNITRTTTTSTPEDAKPLSGTIVRSPRSIQQGTTDIPVNPSKEEEFEMFKEQWQPPTDTRCCYFEHPCPVIRVVNNVKRVFSPHFWKRNYHFIVHGKDIGACDPAYCKCYTDDEIHACKRNDDYRCPCYEQYVERKKNQMKT</sequence>
<proteinExistence type="predicted"/>
<evidence type="ECO:0000313" key="3">
    <source>
        <dbReference type="EMBL" id="CAG6734443.1"/>
    </source>
</evidence>
<organism evidence="3">
    <name type="scientific">Cacopsylla melanoneura</name>
    <dbReference type="NCBI Taxonomy" id="428564"/>
    <lineage>
        <taxon>Eukaryota</taxon>
        <taxon>Metazoa</taxon>
        <taxon>Ecdysozoa</taxon>
        <taxon>Arthropoda</taxon>
        <taxon>Hexapoda</taxon>
        <taxon>Insecta</taxon>
        <taxon>Pterygota</taxon>
        <taxon>Neoptera</taxon>
        <taxon>Paraneoptera</taxon>
        <taxon>Hemiptera</taxon>
        <taxon>Sternorrhyncha</taxon>
        <taxon>Psylloidea</taxon>
        <taxon>Psyllidae</taxon>
        <taxon>Psyllinae</taxon>
        <taxon>Cacopsylla</taxon>
    </lineage>
</organism>
<evidence type="ECO:0000256" key="2">
    <source>
        <dbReference type="SAM" id="SignalP"/>
    </source>
</evidence>
<feature type="signal peptide" evidence="2">
    <location>
        <begin position="1"/>
        <end position="22"/>
    </location>
</feature>
<feature type="compositionally biased region" description="Basic residues" evidence="1">
    <location>
        <begin position="24"/>
        <end position="41"/>
    </location>
</feature>
<keyword evidence="2" id="KW-0732">Signal</keyword>
<feature type="compositionally biased region" description="Polar residues" evidence="1">
    <location>
        <begin position="46"/>
        <end position="55"/>
    </location>
</feature>
<reference evidence="3" key="1">
    <citation type="submission" date="2021-05" db="EMBL/GenBank/DDBJ databases">
        <authorList>
            <person name="Alioto T."/>
            <person name="Alioto T."/>
            <person name="Gomez Garrido J."/>
        </authorList>
    </citation>
    <scope>NUCLEOTIDE SEQUENCE</scope>
</reference>
<evidence type="ECO:0000256" key="1">
    <source>
        <dbReference type="SAM" id="MobiDB-lite"/>
    </source>
</evidence>